<dbReference type="AlphaFoldDB" id="A0A8J4AAF1"/>
<keyword evidence="1" id="KW-1133">Transmembrane helix</keyword>
<evidence type="ECO:0000313" key="3">
    <source>
        <dbReference type="Proteomes" id="UP000614996"/>
    </source>
</evidence>
<evidence type="ECO:0000256" key="1">
    <source>
        <dbReference type="SAM" id="Phobius"/>
    </source>
</evidence>
<protein>
    <recommendedName>
        <fullName evidence="4">WD40 repeat domain-containing protein</fullName>
    </recommendedName>
</protein>
<feature type="transmembrane region" description="Helical" evidence="1">
    <location>
        <begin position="368"/>
        <end position="390"/>
    </location>
</feature>
<dbReference type="InterPro" id="IPR011042">
    <property type="entry name" value="6-blade_b-propeller_TolB-like"/>
</dbReference>
<comment type="caution">
    <text evidence="2">The sequence shown here is derived from an EMBL/GenBank/DDBJ whole genome shotgun (WGS) entry which is preliminary data.</text>
</comment>
<accession>A0A8J4AAF1</accession>
<keyword evidence="1" id="KW-0812">Transmembrane</keyword>
<dbReference type="Gene3D" id="2.120.10.30">
    <property type="entry name" value="TolB, C-terminal domain"/>
    <property type="match status" value="1"/>
</dbReference>
<dbReference type="EMBL" id="BOPO01000051">
    <property type="protein sequence ID" value="GIL27706.1"/>
    <property type="molecule type" value="Genomic_DNA"/>
</dbReference>
<proteinExistence type="predicted"/>
<dbReference type="Proteomes" id="UP000614996">
    <property type="component" value="Unassembled WGS sequence"/>
</dbReference>
<keyword evidence="1" id="KW-0472">Membrane</keyword>
<reference evidence="3" key="1">
    <citation type="journal article" date="2021" name="Int. J. Syst. Evol. Microbiol.">
        <title>Actinocatenispora comari sp. nov., an endophytic actinomycete isolated from aerial parts of Comarum salesowianum.</title>
        <authorList>
            <person name="Oyunbileg N."/>
            <person name="Iizaka Y."/>
            <person name="Hamada M."/>
            <person name="Davaapurev B.O."/>
            <person name="Fukumoto A."/>
            <person name="Tsetseg B."/>
            <person name="Kato F."/>
            <person name="Tamura T."/>
            <person name="Batkhuu J."/>
            <person name="Anzai Y."/>
        </authorList>
    </citation>
    <scope>NUCLEOTIDE SEQUENCE [LARGE SCALE GENOMIC DNA]</scope>
    <source>
        <strain evidence="3">NUM-2625</strain>
    </source>
</reference>
<organism evidence="2 3">
    <name type="scientific">Actinocatenispora comari</name>
    <dbReference type="NCBI Taxonomy" id="2807577"/>
    <lineage>
        <taxon>Bacteria</taxon>
        <taxon>Bacillati</taxon>
        <taxon>Actinomycetota</taxon>
        <taxon>Actinomycetes</taxon>
        <taxon>Micromonosporales</taxon>
        <taxon>Micromonosporaceae</taxon>
        <taxon>Actinocatenispora</taxon>
    </lineage>
</organism>
<name>A0A8J4AAF1_9ACTN</name>
<dbReference type="SUPFAM" id="SSF69304">
    <property type="entry name" value="Tricorn protease N-terminal domain"/>
    <property type="match status" value="1"/>
</dbReference>
<gene>
    <name evidence="2" type="ORF">NUM_29600</name>
</gene>
<evidence type="ECO:0008006" key="4">
    <source>
        <dbReference type="Google" id="ProtNLM"/>
    </source>
</evidence>
<evidence type="ECO:0000313" key="2">
    <source>
        <dbReference type="EMBL" id="GIL27706.1"/>
    </source>
</evidence>
<keyword evidence="3" id="KW-1185">Reference proteome</keyword>
<dbReference type="RefSeq" id="WP_207125450.1">
    <property type="nucleotide sequence ID" value="NZ_BOPO01000051.1"/>
</dbReference>
<sequence length="401" mass="42983">MSGDRPVLRRRAWWCVVLLGCLAAVVPSPASARSHRPSLPDRFAPLSTWTRTATVRQRPAGRAIALLRYCSDDTSQTTVVGADRDSYRRLTLSRFDEAAGTGLIAPDGTRVLLLDSVNVPADRRAARLVDLRTGAVRHVRLTSWHSNVGAGPQLLAWSYDGRYVAYAVPAPPPADGTAAGSYEDGRPIRDLVLLDLRTGVSTRYPKIRPVRAAAFAPDGRLAAQVRQQAWLVTTHGAVRGRIALPAGQELAGPAAWSPDGALLATTAATGGGSTSAVGVGFVRAPGAHRPVPEPVAAGSLLGWRGADRMLVARDLRIDEVSLTDRRVRTANRWPAHDDPICDLHLAIGLVRQATIRSATEPDRGATPLWPLAAAGTVALALAVLAAVLLLRRRRRLLRSRR</sequence>